<evidence type="ECO:0008006" key="4">
    <source>
        <dbReference type="Google" id="ProtNLM"/>
    </source>
</evidence>
<accession>A0A916Y6D1</accession>
<feature type="chain" id="PRO_5037838682" description="UrcA family protein" evidence="1">
    <location>
        <begin position="30"/>
        <end position="112"/>
    </location>
</feature>
<proteinExistence type="predicted"/>
<protein>
    <recommendedName>
        <fullName evidence="4">UrcA family protein</fullName>
    </recommendedName>
</protein>
<feature type="signal peptide" evidence="1">
    <location>
        <begin position="1"/>
        <end position="29"/>
    </location>
</feature>
<sequence>MIYSKMRGTPYLAALVLGLVTAPVLPVAAQESRDPRAIRQRNALDCTFRLTNDYIKDVILMQDTTFSPEACATACARFAEQSVVSMRDAVYVLRYTCEYRGQLVANVDLKVT</sequence>
<keyword evidence="3" id="KW-1185">Reference proteome</keyword>
<dbReference type="RefSeq" id="WP_066765642.1">
    <property type="nucleotide sequence ID" value="NZ_BMIO01000001.1"/>
</dbReference>
<gene>
    <name evidence="2" type="ORF">GCM10010989_02520</name>
</gene>
<name>A0A916Y6D1_9SPHN</name>
<keyword evidence="1" id="KW-0732">Signal</keyword>
<evidence type="ECO:0000313" key="2">
    <source>
        <dbReference type="EMBL" id="GGD31965.1"/>
    </source>
</evidence>
<evidence type="ECO:0000313" key="3">
    <source>
        <dbReference type="Proteomes" id="UP000598997"/>
    </source>
</evidence>
<dbReference type="Proteomes" id="UP000598997">
    <property type="component" value="Unassembled WGS sequence"/>
</dbReference>
<evidence type="ECO:0000256" key="1">
    <source>
        <dbReference type="SAM" id="SignalP"/>
    </source>
</evidence>
<dbReference type="AlphaFoldDB" id="A0A916Y6D1"/>
<dbReference type="OrthoDB" id="7433224at2"/>
<organism evidence="2 3">
    <name type="scientific">Croceicoccus pelagius</name>
    <dbReference type="NCBI Taxonomy" id="1703341"/>
    <lineage>
        <taxon>Bacteria</taxon>
        <taxon>Pseudomonadati</taxon>
        <taxon>Pseudomonadota</taxon>
        <taxon>Alphaproteobacteria</taxon>
        <taxon>Sphingomonadales</taxon>
        <taxon>Erythrobacteraceae</taxon>
        <taxon>Croceicoccus</taxon>
    </lineage>
</organism>
<comment type="caution">
    <text evidence="2">The sequence shown here is derived from an EMBL/GenBank/DDBJ whole genome shotgun (WGS) entry which is preliminary data.</text>
</comment>
<dbReference type="EMBL" id="BMIO01000001">
    <property type="protein sequence ID" value="GGD31965.1"/>
    <property type="molecule type" value="Genomic_DNA"/>
</dbReference>
<reference evidence="2 3" key="1">
    <citation type="journal article" date="2014" name="Int. J. Syst. Evol. Microbiol.">
        <title>Complete genome sequence of Corynebacterium casei LMG S-19264T (=DSM 44701T), isolated from a smear-ripened cheese.</title>
        <authorList>
            <consortium name="US DOE Joint Genome Institute (JGI-PGF)"/>
            <person name="Walter F."/>
            <person name="Albersmeier A."/>
            <person name="Kalinowski J."/>
            <person name="Ruckert C."/>
        </authorList>
    </citation>
    <scope>NUCLEOTIDE SEQUENCE [LARGE SCALE GENOMIC DNA]</scope>
    <source>
        <strain evidence="2 3">CGMCC 1.15358</strain>
    </source>
</reference>